<dbReference type="HOGENOM" id="CLU_014693_0_0_6"/>
<dbReference type="AlphaFoldDB" id="B3PJ81"/>
<organism evidence="2 3">
    <name type="scientific">Cellvibrio japonicus (strain Ueda107)</name>
    <name type="common">Pseudomonas fluorescens subsp. cellulosa</name>
    <dbReference type="NCBI Taxonomy" id="498211"/>
    <lineage>
        <taxon>Bacteria</taxon>
        <taxon>Pseudomonadati</taxon>
        <taxon>Pseudomonadota</taxon>
        <taxon>Gammaproteobacteria</taxon>
        <taxon>Cellvibrionales</taxon>
        <taxon>Cellvibrionaceae</taxon>
        <taxon>Cellvibrio</taxon>
    </lineage>
</organism>
<sequence>MCIDLFCQARSADAVTSEATSCRNLKLSNLSGFIVLIYSGGKLPCFPQTDNRRLPRSPVDGRSMTDTYFPLKPLQPALLARQLILTANNRLRNHVLRAFTQDKPESPQSRPRVMTLQQWFEQQWDRLQWAAQPETAVAIASNLQRQAIWQSIIQTSSLANDLLQPGPLAQSADAALRSLELWQLTGEDVRKAEPWINSQSNSQNFLVWMGEFHARLASLNLVTQEQAMARLLKAYQQGVLSPEPAIWLLGFDDIPPLQQQLIATASHTYQLIPGARVDKARLARTQCITSEQEMLAAARWSQAILAENAQAMIGIIVPNLGQCRAQLERAFTSVFEPLSVLPEHMRFTLPFNFSAGIPLGSTPLVAASLELLGLYQNHWPMEDICQLLLSPFWGHADAELVLRSQLVNQLRELGRFHISGSDLRYWAQKLATPKAGGNTAETANRLAEETFLNYLLHLEAQRRDSFGKHPASYWSELFNRLLQHLDWPGERRLDSQEHQQLAQWNQLLEDFAQLDACGLQLSYGEALQHLRQIAAKTPFQAQTPLSPIQILGALEGSGLVFSHCWVMGLHHRQWPAAASPNPLLPINLQRQQQMPHASAERELVFARSLTQHYRQCAGQVVFSCASSLDDQELSPSALIRDIPLTPLEQLVPDANSLLADYWQQLLQSRQLEAIEDNTGPAVGKDENIRGGASIFKEQAACPFNAFARLRLGARIPEAPVTGFSAIERGNMLHNALADLWRWLRDQASLLALDEESLQKQLHTFVNTAVMDTARLRGSSVSAFYTQLEQERLQALLREWLQRERERPAFTVVAIEHPIEVTYAGIPLRLRIDRIDQLIETNELLLIDYKTGHPSINSWFGERPDEPQLPLYALVCPPQPGAIAFAQINAHGCEWKGTGQLDINHPGIKPAGDWAQQLSDWQQHLSRLAESFLAGTATVDFKDNKAQTYAEALLPLNRLPETEALARYLDSQP</sequence>
<proteinExistence type="predicted"/>
<accession>B3PJ81</accession>
<gene>
    <name evidence="2" type="ordered locus">CJA_2193</name>
</gene>
<evidence type="ECO:0000259" key="1">
    <source>
        <dbReference type="Pfam" id="PF12705"/>
    </source>
</evidence>
<dbReference type="InterPro" id="IPR038726">
    <property type="entry name" value="PDDEXK_AddAB-type"/>
</dbReference>
<keyword evidence="3" id="KW-1185">Reference proteome</keyword>
<dbReference type="Gene3D" id="3.90.320.10">
    <property type="match status" value="1"/>
</dbReference>
<dbReference type="eggNOG" id="COG1330">
    <property type="taxonomic scope" value="Bacteria"/>
</dbReference>
<dbReference type="Pfam" id="PF12705">
    <property type="entry name" value="PDDEXK_1"/>
    <property type="match status" value="1"/>
</dbReference>
<dbReference type="STRING" id="498211.CJA_2193"/>
<dbReference type="NCBIfam" id="TIGR03623">
    <property type="entry name" value="probable DNA repair protein"/>
    <property type="match status" value="1"/>
</dbReference>
<dbReference type="InterPro" id="IPR019925">
    <property type="entry name" value="DNA_repair_protein_predicted"/>
</dbReference>
<evidence type="ECO:0000313" key="2">
    <source>
        <dbReference type="EMBL" id="ACE85696.1"/>
    </source>
</evidence>
<dbReference type="SUPFAM" id="SSF52540">
    <property type="entry name" value="P-loop containing nucleoside triphosphate hydrolases"/>
    <property type="match status" value="1"/>
</dbReference>
<reference evidence="2 3" key="1">
    <citation type="journal article" date="2008" name="J. Bacteriol.">
        <title>Insights into plant cell wall degradation from the genome sequence of the soil bacterium Cellvibrio japonicus.</title>
        <authorList>
            <person name="Deboy R.T."/>
            <person name="Mongodin E.F."/>
            <person name="Fouts D.E."/>
            <person name="Tailford L.E."/>
            <person name="Khouri H."/>
            <person name="Emerson J.B."/>
            <person name="Mohamoud Y."/>
            <person name="Watkins K."/>
            <person name="Henrissat B."/>
            <person name="Gilbert H.J."/>
            <person name="Nelson K.E."/>
        </authorList>
    </citation>
    <scope>NUCLEOTIDE SEQUENCE [LARGE SCALE GENOMIC DNA]</scope>
    <source>
        <strain evidence="2 3">Ueda107</strain>
    </source>
</reference>
<dbReference type="InterPro" id="IPR027417">
    <property type="entry name" value="P-loop_NTPase"/>
</dbReference>
<dbReference type="Proteomes" id="UP000001036">
    <property type="component" value="Chromosome"/>
</dbReference>
<name>B3PJ81_CELJU</name>
<dbReference type="EMBL" id="CP000934">
    <property type="protein sequence ID" value="ACE85696.1"/>
    <property type="molecule type" value="Genomic_DNA"/>
</dbReference>
<evidence type="ECO:0000313" key="3">
    <source>
        <dbReference type="Proteomes" id="UP000001036"/>
    </source>
</evidence>
<dbReference type="eggNOG" id="COG2887">
    <property type="taxonomic scope" value="Bacteria"/>
</dbReference>
<protein>
    <recommendedName>
        <fullName evidence="1">PD-(D/E)XK endonuclease-like domain-containing protein</fullName>
    </recommendedName>
</protein>
<feature type="domain" description="PD-(D/E)XK endonuclease-like" evidence="1">
    <location>
        <begin position="696"/>
        <end position="935"/>
    </location>
</feature>
<dbReference type="InterPro" id="IPR011604">
    <property type="entry name" value="PDDEXK-like_dom_sf"/>
</dbReference>
<dbReference type="KEGG" id="cja:CJA_2193"/>